<gene>
    <name evidence="2" type="ORF">HJG54_16520</name>
</gene>
<dbReference type="Pfam" id="PF07690">
    <property type="entry name" value="MFS_1"/>
    <property type="match status" value="1"/>
</dbReference>
<feature type="transmembrane region" description="Helical" evidence="1">
    <location>
        <begin position="21"/>
        <end position="38"/>
    </location>
</feature>
<organism evidence="2">
    <name type="scientific">Leptolyngbya sp. NK1-12</name>
    <dbReference type="NCBI Taxonomy" id="2547451"/>
    <lineage>
        <taxon>Bacteria</taxon>
        <taxon>Bacillati</taxon>
        <taxon>Cyanobacteriota</taxon>
        <taxon>Cyanophyceae</taxon>
        <taxon>Leptolyngbyales</taxon>
        <taxon>Leptolyngbyaceae</taxon>
        <taxon>Leptolyngbya group</taxon>
        <taxon>Leptolyngbya</taxon>
    </lineage>
</organism>
<dbReference type="AlphaFoldDB" id="A0AA97AQX2"/>
<feature type="transmembrane region" description="Helical" evidence="1">
    <location>
        <begin position="312"/>
        <end position="332"/>
    </location>
</feature>
<dbReference type="PANTHER" id="PTHR23528:SF1">
    <property type="entry name" value="MAJOR FACILITATOR SUPERFAMILY (MFS) PROFILE DOMAIN-CONTAINING PROTEIN"/>
    <property type="match status" value="1"/>
</dbReference>
<feature type="transmembrane region" description="Helical" evidence="1">
    <location>
        <begin position="344"/>
        <end position="365"/>
    </location>
</feature>
<feature type="transmembrane region" description="Helical" evidence="1">
    <location>
        <begin position="157"/>
        <end position="180"/>
    </location>
</feature>
<keyword evidence="1" id="KW-0812">Transmembrane</keyword>
<dbReference type="PANTHER" id="PTHR23528">
    <property type="match status" value="1"/>
</dbReference>
<feature type="transmembrane region" description="Helical" evidence="1">
    <location>
        <begin position="257"/>
        <end position="277"/>
    </location>
</feature>
<accession>A0AA97AQX2</accession>
<dbReference type="Gene3D" id="1.20.1250.20">
    <property type="entry name" value="MFS general substrate transporter like domains"/>
    <property type="match status" value="1"/>
</dbReference>
<dbReference type="InterPro" id="IPR036259">
    <property type="entry name" value="MFS_trans_sf"/>
</dbReference>
<feature type="transmembrane region" description="Helical" evidence="1">
    <location>
        <begin position="186"/>
        <end position="205"/>
    </location>
</feature>
<reference evidence="2" key="1">
    <citation type="submission" date="2020-05" db="EMBL/GenBank/DDBJ databases">
        <authorList>
            <person name="Zhu T."/>
            <person name="Keshari N."/>
            <person name="Lu X."/>
        </authorList>
    </citation>
    <scope>NUCLEOTIDE SEQUENCE</scope>
    <source>
        <strain evidence="2">NK1-12</strain>
    </source>
</reference>
<evidence type="ECO:0000313" key="2">
    <source>
        <dbReference type="EMBL" id="WNZ24303.1"/>
    </source>
</evidence>
<feature type="transmembrane region" description="Helical" evidence="1">
    <location>
        <begin position="58"/>
        <end position="77"/>
    </location>
</feature>
<keyword evidence="1" id="KW-1133">Transmembrane helix</keyword>
<dbReference type="GO" id="GO:0022857">
    <property type="term" value="F:transmembrane transporter activity"/>
    <property type="evidence" value="ECO:0007669"/>
    <property type="project" value="InterPro"/>
</dbReference>
<keyword evidence="1" id="KW-0472">Membrane</keyword>
<proteinExistence type="predicted"/>
<feature type="transmembrane region" description="Helical" evidence="1">
    <location>
        <begin position="289"/>
        <end position="306"/>
    </location>
</feature>
<sequence length="404" mass="42507">MQTPSRIPFFSSSQSVLWRPTAALASVNAAITLSWIIYRVHLAGLLTQAGFPKGLAPVLLLIESLLAIVVEPWAGVTSDRTPQRFGGRFYIILLGTGMTALLFALLPGIVRLVQPSASANWWLPGLLIVWAIAISMFRSPALALLGHYAMPKQLPLAASLITLAGALAGSATPLASAWILSQGATLTFIGAAILLLITVTWLKTVQPSDVTSAPDVFPTAPWQFTTLARLFGLGLTATFTFRLAVELFPKILKAAEIQPPLFLGILFVSLGLGALLAGRLATRWTNLKVMVIGLGLTAACLILMTLTRQPTIALLTAVALGLSFSFIFNGTLPFVLNTLSLDQAGLSVGLFFGGAAAANSLYSGVVSQASFLTPTTGVGLAIMALLVAGFCILGSVPPRTQHFS</sequence>
<dbReference type="EMBL" id="CP053586">
    <property type="protein sequence ID" value="WNZ24303.1"/>
    <property type="molecule type" value="Genomic_DNA"/>
</dbReference>
<protein>
    <submittedName>
        <fullName evidence="2">MFS transporter</fullName>
    </submittedName>
</protein>
<feature type="transmembrane region" description="Helical" evidence="1">
    <location>
        <begin position="89"/>
        <end position="109"/>
    </location>
</feature>
<feature type="transmembrane region" description="Helical" evidence="1">
    <location>
        <begin position="121"/>
        <end position="145"/>
    </location>
</feature>
<dbReference type="RefSeq" id="WP_316430047.1">
    <property type="nucleotide sequence ID" value="NZ_CP053586.1"/>
</dbReference>
<dbReference type="InterPro" id="IPR011701">
    <property type="entry name" value="MFS"/>
</dbReference>
<feature type="transmembrane region" description="Helical" evidence="1">
    <location>
        <begin position="377"/>
        <end position="396"/>
    </location>
</feature>
<feature type="transmembrane region" description="Helical" evidence="1">
    <location>
        <begin position="226"/>
        <end position="245"/>
    </location>
</feature>
<dbReference type="SUPFAM" id="SSF103473">
    <property type="entry name" value="MFS general substrate transporter"/>
    <property type="match status" value="1"/>
</dbReference>
<name>A0AA97AQX2_9CYAN</name>
<evidence type="ECO:0000256" key="1">
    <source>
        <dbReference type="SAM" id="Phobius"/>
    </source>
</evidence>